<dbReference type="PROSITE" id="PS51186">
    <property type="entry name" value="GNAT"/>
    <property type="match status" value="1"/>
</dbReference>
<sequence length="134" mass="14182">MPTVDVRPYDPADAPAVARLSVRVQWPSLSDPAVVDAVCTAPGAVAYVAQAGGEVVGWAQAMGDGVLQSHLGFLAVHPDHRRRGIGRLLVVATFQATRTLRMDLVSDAAAAPFYATFAHRSLTGFRIYPGADPD</sequence>
<reference evidence="3" key="1">
    <citation type="journal article" date="2019" name="Int. J. Syst. Evol. Microbiol.">
        <title>The Global Catalogue of Microorganisms (GCM) 10K type strain sequencing project: providing services to taxonomists for standard genome sequencing and annotation.</title>
        <authorList>
            <consortium name="The Broad Institute Genomics Platform"/>
            <consortium name="The Broad Institute Genome Sequencing Center for Infectious Disease"/>
            <person name="Wu L."/>
            <person name="Ma J."/>
        </authorList>
    </citation>
    <scope>NUCLEOTIDE SEQUENCE [LARGE SCALE GENOMIC DNA]</scope>
    <source>
        <strain evidence="3">DFY41</strain>
    </source>
</reference>
<protein>
    <submittedName>
        <fullName evidence="2">GNAT family N-acetyltransferase</fullName>
        <ecNumber evidence="2">2.3.-.-</ecNumber>
    </submittedName>
</protein>
<name>A0ABW0BL47_9ACTN</name>
<dbReference type="Pfam" id="PF13508">
    <property type="entry name" value="Acetyltransf_7"/>
    <property type="match status" value="1"/>
</dbReference>
<dbReference type="GO" id="GO:0016746">
    <property type="term" value="F:acyltransferase activity"/>
    <property type="evidence" value="ECO:0007669"/>
    <property type="project" value="UniProtKB-KW"/>
</dbReference>
<dbReference type="InterPro" id="IPR000182">
    <property type="entry name" value="GNAT_dom"/>
</dbReference>
<keyword evidence="3" id="KW-1185">Reference proteome</keyword>
<dbReference type="CDD" id="cd04301">
    <property type="entry name" value="NAT_SF"/>
    <property type="match status" value="1"/>
</dbReference>
<comment type="caution">
    <text evidence="2">The sequence shown here is derived from an EMBL/GenBank/DDBJ whole genome shotgun (WGS) entry which is preliminary data.</text>
</comment>
<evidence type="ECO:0000259" key="1">
    <source>
        <dbReference type="PROSITE" id="PS51186"/>
    </source>
</evidence>
<dbReference type="SUPFAM" id="SSF55729">
    <property type="entry name" value="Acyl-CoA N-acyltransferases (Nat)"/>
    <property type="match status" value="1"/>
</dbReference>
<keyword evidence="2" id="KW-0808">Transferase</keyword>
<dbReference type="EMBL" id="JBHSKD010000019">
    <property type="protein sequence ID" value="MFC5178089.1"/>
    <property type="molecule type" value="Genomic_DNA"/>
</dbReference>
<evidence type="ECO:0000313" key="3">
    <source>
        <dbReference type="Proteomes" id="UP001596087"/>
    </source>
</evidence>
<dbReference type="Gene3D" id="3.40.630.30">
    <property type="match status" value="1"/>
</dbReference>
<dbReference type="Proteomes" id="UP001596087">
    <property type="component" value="Unassembled WGS sequence"/>
</dbReference>
<feature type="domain" description="N-acetyltransferase" evidence="1">
    <location>
        <begin position="4"/>
        <end position="134"/>
    </location>
</feature>
<gene>
    <name evidence="2" type="ORF">ACFPGP_15510</name>
</gene>
<dbReference type="RefSeq" id="WP_378591618.1">
    <property type="nucleotide sequence ID" value="NZ_JBHSKD010000019.1"/>
</dbReference>
<keyword evidence="2" id="KW-0012">Acyltransferase</keyword>
<dbReference type="EC" id="2.3.-.-" evidence="2"/>
<accession>A0ABW0BL47</accession>
<organism evidence="2 3">
    <name type="scientific">Nocardioides taihuensis</name>
    <dbReference type="NCBI Taxonomy" id="1835606"/>
    <lineage>
        <taxon>Bacteria</taxon>
        <taxon>Bacillati</taxon>
        <taxon>Actinomycetota</taxon>
        <taxon>Actinomycetes</taxon>
        <taxon>Propionibacteriales</taxon>
        <taxon>Nocardioidaceae</taxon>
        <taxon>Nocardioides</taxon>
    </lineage>
</organism>
<proteinExistence type="predicted"/>
<dbReference type="InterPro" id="IPR016181">
    <property type="entry name" value="Acyl_CoA_acyltransferase"/>
</dbReference>
<evidence type="ECO:0000313" key="2">
    <source>
        <dbReference type="EMBL" id="MFC5178089.1"/>
    </source>
</evidence>